<proteinExistence type="predicted"/>
<name>A0ABW5BXK9_9BACI</name>
<evidence type="ECO:0000313" key="2">
    <source>
        <dbReference type="EMBL" id="MFD2214602.1"/>
    </source>
</evidence>
<keyword evidence="3" id="KW-1185">Reference proteome</keyword>
<sequence length="63" mass="7692">MRASRRNEKQIDTIYWFSIIGFLFSVVYTIVVMTKGAQVIDKIDYIYNRNQREAERKWRMTLK</sequence>
<gene>
    <name evidence="2" type="ORF">ACFSKK_12995</name>
</gene>
<evidence type="ECO:0000256" key="1">
    <source>
        <dbReference type="SAM" id="Phobius"/>
    </source>
</evidence>
<keyword evidence="1" id="KW-1133">Transmembrane helix</keyword>
<comment type="caution">
    <text evidence="2">The sequence shown here is derived from an EMBL/GenBank/DDBJ whole genome shotgun (WGS) entry which is preliminary data.</text>
</comment>
<feature type="transmembrane region" description="Helical" evidence="1">
    <location>
        <begin position="14"/>
        <end position="33"/>
    </location>
</feature>
<dbReference type="RefSeq" id="WP_247343376.1">
    <property type="nucleotide sequence ID" value="NZ_CP095550.1"/>
</dbReference>
<organism evidence="2 3">
    <name type="scientific">Metabacillus endolithicus</name>
    <dbReference type="NCBI Taxonomy" id="1535204"/>
    <lineage>
        <taxon>Bacteria</taxon>
        <taxon>Bacillati</taxon>
        <taxon>Bacillota</taxon>
        <taxon>Bacilli</taxon>
        <taxon>Bacillales</taxon>
        <taxon>Bacillaceae</taxon>
        <taxon>Metabacillus</taxon>
    </lineage>
</organism>
<reference evidence="3" key="1">
    <citation type="journal article" date="2019" name="Int. J. Syst. Evol. Microbiol.">
        <title>The Global Catalogue of Microorganisms (GCM) 10K type strain sequencing project: providing services to taxonomists for standard genome sequencing and annotation.</title>
        <authorList>
            <consortium name="The Broad Institute Genomics Platform"/>
            <consortium name="The Broad Institute Genome Sequencing Center for Infectious Disease"/>
            <person name="Wu L."/>
            <person name="Ma J."/>
        </authorList>
    </citation>
    <scope>NUCLEOTIDE SEQUENCE [LARGE SCALE GENOMIC DNA]</scope>
    <source>
        <strain evidence="3">CGMCC 1.15474</strain>
    </source>
</reference>
<keyword evidence="1" id="KW-0812">Transmembrane</keyword>
<dbReference type="Proteomes" id="UP001597318">
    <property type="component" value="Unassembled WGS sequence"/>
</dbReference>
<protein>
    <submittedName>
        <fullName evidence="2">Uncharacterized protein</fullName>
    </submittedName>
</protein>
<evidence type="ECO:0000313" key="3">
    <source>
        <dbReference type="Proteomes" id="UP001597318"/>
    </source>
</evidence>
<dbReference type="EMBL" id="JBHUIK010000002">
    <property type="protein sequence ID" value="MFD2214602.1"/>
    <property type="molecule type" value="Genomic_DNA"/>
</dbReference>
<keyword evidence="1" id="KW-0472">Membrane</keyword>
<accession>A0ABW5BXK9</accession>